<dbReference type="RefSeq" id="XP_037214712.1">
    <property type="nucleotide sequence ID" value="XM_037368744.1"/>
</dbReference>
<proteinExistence type="predicted"/>
<organism evidence="1 2">
    <name type="scientific">Mycena indigotica</name>
    <dbReference type="NCBI Taxonomy" id="2126181"/>
    <lineage>
        <taxon>Eukaryota</taxon>
        <taxon>Fungi</taxon>
        <taxon>Dikarya</taxon>
        <taxon>Basidiomycota</taxon>
        <taxon>Agaricomycotina</taxon>
        <taxon>Agaricomycetes</taxon>
        <taxon>Agaricomycetidae</taxon>
        <taxon>Agaricales</taxon>
        <taxon>Marasmiineae</taxon>
        <taxon>Mycenaceae</taxon>
        <taxon>Mycena</taxon>
    </lineage>
</organism>
<dbReference type="GeneID" id="59351260"/>
<dbReference type="SUPFAM" id="SSF52047">
    <property type="entry name" value="RNI-like"/>
    <property type="match status" value="1"/>
</dbReference>
<dbReference type="InterPro" id="IPR032675">
    <property type="entry name" value="LRR_dom_sf"/>
</dbReference>
<dbReference type="OrthoDB" id="3064003at2759"/>
<protein>
    <recommendedName>
        <fullName evidence="3">F-box domain-containing protein</fullName>
    </recommendedName>
</protein>
<dbReference type="EMBL" id="JACAZF010000012">
    <property type="protein sequence ID" value="KAF7291985.1"/>
    <property type="molecule type" value="Genomic_DNA"/>
</dbReference>
<accession>A0A8H6S638</accession>
<sequence length="370" mass="42343">MPRRSLPDLPPELWLQIYRIATEELSPLARARALDDEFDPLDERHLQRYFKAVRSLGRVCRFWHKLAQELLFENIWINPKRWSSLTAALDQTNNITRTALLSPTRFDHNIALLRREGFSDTLEVLSQPEYPRTMEYYPSERGIQLPPLNSLKRIFWVESSWSADLLQSVLAAAAPNIEHITLSTSATLGSDSNILRVPNLPRLRSLSVSSLTPFHTLAVLHAGLPNLRHLTIDPPQLEPDFPPINSLTTLTITGSTFVRFATIHARFPGLRELQFDARATLFPPQEKQSFLRLALVRLFLPIQPSIFREPIITLNLSFLRKNPAFGAVESVVLDGKGWDYLRVPSAMHPQQELEMLQEKGCRIKYIPDSF</sequence>
<gene>
    <name evidence="1" type="ORF">MIND_01224200</name>
</gene>
<keyword evidence="2" id="KW-1185">Reference proteome</keyword>
<evidence type="ECO:0000313" key="1">
    <source>
        <dbReference type="EMBL" id="KAF7291985.1"/>
    </source>
</evidence>
<evidence type="ECO:0008006" key="3">
    <source>
        <dbReference type="Google" id="ProtNLM"/>
    </source>
</evidence>
<dbReference type="Gene3D" id="3.80.10.10">
    <property type="entry name" value="Ribonuclease Inhibitor"/>
    <property type="match status" value="1"/>
</dbReference>
<comment type="caution">
    <text evidence="1">The sequence shown here is derived from an EMBL/GenBank/DDBJ whole genome shotgun (WGS) entry which is preliminary data.</text>
</comment>
<evidence type="ECO:0000313" key="2">
    <source>
        <dbReference type="Proteomes" id="UP000636479"/>
    </source>
</evidence>
<reference evidence="1" key="1">
    <citation type="submission" date="2020-05" db="EMBL/GenBank/DDBJ databases">
        <title>Mycena genomes resolve the evolution of fungal bioluminescence.</title>
        <authorList>
            <person name="Tsai I.J."/>
        </authorList>
    </citation>
    <scope>NUCLEOTIDE SEQUENCE</scope>
    <source>
        <strain evidence="1">171206Taipei</strain>
    </source>
</reference>
<dbReference type="Proteomes" id="UP000636479">
    <property type="component" value="Unassembled WGS sequence"/>
</dbReference>
<name>A0A8H6S638_9AGAR</name>
<dbReference type="AlphaFoldDB" id="A0A8H6S638"/>